<evidence type="ECO:0000313" key="2">
    <source>
        <dbReference type="Proteomes" id="UP000283095"/>
    </source>
</evidence>
<accession>A0A3Q9RR03</accession>
<organism evidence="1 2">
    <name type="scientific">Peribacillus asahii</name>
    <dbReference type="NCBI Taxonomy" id="228899"/>
    <lineage>
        <taxon>Bacteria</taxon>
        <taxon>Bacillati</taxon>
        <taxon>Bacillota</taxon>
        <taxon>Bacilli</taxon>
        <taxon>Bacillales</taxon>
        <taxon>Bacillaceae</taxon>
        <taxon>Peribacillus</taxon>
    </lineage>
</organism>
<reference evidence="1 2" key="1">
    <citation type="submission" date="2018-01" db="EMBL/GenBank/DDBJ databases">
        <title>Bacillus asahii Genome sequencing and assembly.</title>
        <authorList>
            <person name="Jiang H."/>
            <person name="Feng Y."/>
            <person name="Zhao F."/>
            <person name="Lin X."/>
        </authorList>
    </citation>
    <scope>NUCLEOTIDE SEQUENCE [LARGE SCALE GENOMIC DNA]</scope>
    <source>
        <strain evidence="1 2">OM18</strain>
    </source>
</reference>
<protein>
    <submittedName>
        <fullName evidence="1">Uncharacterized protein</fullName>
    </submittedName>
</protein>
<dbReference type="KEGG" id="pasa:BAOM_4593"/>
<dbReference type="Proteomes" id="UP000283095">
    <property type="component" value="Chromosome"/>
</dbReference>
<dbReference type="AlphaFoldDB" id="A0A3Q9RR03"/>
<proteinExistence type="predicted"/>
<dbReference type="OrthoDB" id="9949071at2"/>
<name>A0A3Q9RR03_9BACI</name>
<dbReference type="RefSeq" id="WP_127762013.1">
    <property type="nucleotide sequence ID" value="NZ_CP026095.1"/>
</dbReference>
<evidence type="ECO:0000313" key="1">
    <source>
        <dbReference type="EMBL" id="AZV45172.1"/>
    </source>
</evidence>
<dbReference type="EMBL" id="CP026095">
    <property type="protein sequence ID" value="AZV45172.1"/>
    <property type="molecule type" value="Genomic_DNA"/>
</dbReference>
<sequence length="176" mass="19857">MLSDKGFMIVDGIDLNAIEIPEGKPQVPNALAAILYEQALPVKAILAKYAKLTFDAGQVLDIDNSKLTDYKTMLKVASYADNATLLELSAFALHEAIQTVRNRAEYDASFLSRRLYEWLSMAENHACLTDIFYDGTPEERAEQLALYEQLKSDAELTAKLSQQYKGELEEWETKLR</sequence>
<gene>
    <name evidence="1" type="ORF">BAOM_4593</name>
</gene>